<sequence>MIEKWKHILDLEKMGEFITPGILFLYIPGWIGWVGRSYLIAVRDDKKPTMKEIIIDVPLANRLVWRGFSWPVAAYREYLNGELIDPNV</sequence>
<dbReference type="Pfam" id="PF02507">
    <property type="entry name" value="PSI_PsaF"/>
    <property type="match status" value="1"/>
</dbReference>
<evidence type="ECO:0000256" key="2">
    <source>
        <dbReference type="ARBA" id="ARBA00022531"/>
    </source>
</evidence>
<keyword evidence="4" id="KW-0150">Chloroplast</keyword>
<proteinExistence type="inferred from homology"/>
<evidence type="ECO:0000313" key="6">
    <source>
        <dbReference type="EMBL" id="GAA0172373.1"/>
    </source>
</evidence>
<keyword evidence="5" id="KW-1133">Transmembrane helix</keyword>
<accession>A0AAV3R8V2</accession>
<dbReference type="Proteomes" id="UP001454036">
    <property type="component" value="Unassembled WGS sequence"/>
</dbReference>
<keyword evidence="4" id="KW-0934">Plastid</keyword>
<comment type="subcellular location">
    <subcellularLocation>
        <location evidence="4">Plastid</location>
        <location evidence="4">Chloroplast thylakoid lumen</location>
    </subcellularLocation>
</comment>
<dbReference type="EMBL" id="BAABME010008094">
    <property type="protein sequence ID" value="GAA0172373.1"/>
    <property type="molecule type" value="Genomic_DNA"/>
</dbReference>
<keyword evidence="5" id="KW-0472">Membrane</keyword>
<dbReference type="GO" id="GO:0009535">
    <property type="term" value="C:chloroplast thylakoid membrane"/>
    <property type="evidence" value="ECO:0007669"/>
    <property type="project" value="TreeGrafter"/>
</dbReference>
<evidence type="ECO:0000256" key="4">
    <source>
        <dbReference type="RuleBase" id="RU368107"/>
    </source>
</evidence>
<dbReference type="InterPro" id="IPR003666">
    <property type="entry name" value="PSI_PsaF"/>
</dbReference>
<evidence type="ECO:0000256" key="5">
    <source>
        <dbReference type="SAM" id="Phobius"/>
    </source>
</evidence>
<dbReference type="PANTHER" id="PTHR34939">
    <property type="entry name" value="PHOTOSYSTEM I REACTION CENTER SUBUNIT III, CHLOROPLASTIC"/>
    <property type="match status" value="1"/>
</dbReference>
<evidence type="ECO:0000313" key="7">
    <source>
        <dbReference type="Proteomes" id="UP001454036"/>
    </source>
</evidence>
<dbReference type="SUPFAM" id="SSF81536">
    <property type="entry name" value="Subunit III of photosystem I reaction centre, PsaF"/>
    <property type="match status" value="1"/>
</dbReference>
<dbReference type="GO" id="GO:0015979">
    <property type="term" value="P:photosynthesis"/>
    <property type="evidence" value="ECO:0007669"/>
    <property type="project" value="UniProtKB-UniRule"/>
</dbReference>
<dbReference type="AlphaFoldDB" id="A0AAV3R8V2"/>
<keyword evidence="4" id="KW-0793">Thylakoid</keyword>
<name>A0AAV3R8V2_LITER</name>
<organism evidence="6 7">
    <name type="scientific">Lithospermum erythrorhizon</name>
    <name type="common">Purple gromwell</name>
    <name type="synonym">Lithospermum officinale var. erythrorhizon</name>
    <dbReference type="NCBI Taxonomy" id="34254"/>
    <lineage>
        <taxon>Eukaryota</taxon>
        <taxon>Viridiplantae</taxon>
        <taxon>Streptophyta</taxon>
        <taxon>Embryophyta</taxon>
        <taxon>Tracheophyta</taxon>
        <taxon>Spermatophyta</taxon>
        <taxon>Magnoliopsida</taxon>
        <taxon>eudicotyledons</taxon>
        <taxon>Gunneridae</taxon>
        <taxon>Pentapetalae</taxon>
        <taxon>asterids</taxon>
        <taxon>lamiids</taxon>
        <taxon>Boraginales</taxon>
        <taxon>Boraginaceae</taxon>
        <taxon>Boraginoideae</taxon>
        <taxon>Lithospermeae</taxon>
        <taxon>Lithospermum</taxon>
    </lineage>
</organism>
<keyword evidence="3 4" id="KW-0603">Photosystem I</keyword>
<keyword evidence="5" id="KW-0812">Transmembrane</keyword>
<comment type="similarity">
    <text evidence="1 4">Belongs to the PsaF family.</text>
</comment>
<protein>
    <recommendedName>
        <fullName evidence="4">Photosystem I reaction center subunit III</fullName>
    </recommendedName>
    <alternativeName>
        <fullName evidence="4">PSI-F</fullName>
    </alternativeName>
</protein>
<feature type="transmembrane region" description="Helical" evidence="5">
    <location>
        <begin position="20"/>
        <end position="41"/>
    </location>
</feature>
<keyword evidence="2 4" id="KW-0602">Photosynthesis</keyword>
<dbReference type="GO" id="GO:0009543">
    <property type="term" value="C:chloroplast thylakoid lumen"/>
    <property type="evidence" value="ECO:0007669"/>
    <property type="project" value="UniProtKB-SubCell"/>
</dbReference>
<dbReference type="InterPro" id="IPR036577">
    <property type="entry name" value="PSI_PsaF_sf"/>
</dbReference>
<evidence type="ECO:0000256" key="1">
    <source>
        <dbReference type="ARBA" id="ARBA00008386"/>
    </source>
</evidence>
<dbReference type="GO" id="GO:0009538">
    <property type="term" value="C:photosystem I reaction center"/>
    <property type="evidence" value="ECO:0007669"/>
    <property type="project" value="UniProtKB-UniRule"/>
</dbReference>
<dbReference type="PANTHER" id="PTHR34939:SF1">
    <property type="entry name" value="PHOTOSYSTEM I REACTION CENTER SUBUNIT III, CHLOROPLASTIC"/>
    <property type="match status" value="1"/>
</dbReference>
<dbReference type="Gene3D" id="1.10.8.110">
    <property type="entry name" value="Photosystem I PsaF, reaction centre subunit III"/>
    <property type="match status" value="1"/>
</dbReference>
<gene>
    <name evidence="6" type="ORF">LIER_26213</name>
</gene>
<reference evidence="6 7" key="1">
    <citation type="submission" date="2024-01" db="EMBL/GenBank/DDBJ databases">
        <title>The complete chloroplast genome sequence of Lithospermum erythrorhizon: insights into the phylogenetic relationship among Boraginaceae species and the maternal lineages of purple gromwells.</title>
        <authorList>
            <person name="Okada T."/>
            <person name="Watanabe K."/>
        </authorList>
    </citation>
    <scope>NUCLEOTIDE SEQUENCE [LARGE SCALE GENOMIC DNA]</scope>
</reference>
<comment type="caution">
    <text evidence="6">The sequence shown here is derived from an EMBL/GenBank/DDBJ whole genome shotgun (WGS) entry which is preliminary data.</text>
</comment>
<comment type="function">
    <text evidence="4">Participates in efficiency of electron transfer from plastocyanin to P700 (or cytochrome c553 in algae and cyanobacteria). This plastocyanin-docking protein contributes to the specific association of plastocyanin to PSI.</text>
</comment>
<keyword evidence="7" id="KW-1185">Reference proteome</keyword>
<evidence type="ECO:0000256" key="3">
    <source>
        <dbReference type="ARBA" id="ARBA00022836"/>
    </source>
</evidence>